<feature type="domain" description="Ketosynthase family 3 (KS3)" evidence="8">
    <location>
        <begin position="3"/>
        <end position="411"/>
    </location>
</feature>
<dbReference type="SMART" id="SM00825">
    <property type="entry name" value="PKS_KS"/>
    <property type="match status" value="1"/>
</dbReference>
<dbReference type="InterPro" id="IPR014031">
    <property type="entry name" value="Ketoacyl_synth_C"/>
</dbReference>
<keyword evidence="3" id="KW-0808">Transferase</keyword>
<gene>
    <name evidence="9" type="ORF">METZ01_LOCUS61215</name>
</gene>
<dbReference type="PROSITE" id="PS52004">
    <property type="entry name" value="KS3_2"/>
    <property type="match status" value="1"/>
</dbReference>
<dbReference type="EMBL" id="UINC01003678">
    <property type="protein sequence ID" value="SVA08361.1"/>
    <property type="molecule type" value="Genomic_DNA"/>
</dbReference>
<dbReference type="GO" id="GO:0005829">
    <property type="term" value="C:cytosol"/>
    <property type="evidence" value="ECO:0007669"/>
    <property type="project" value="TreeGrafter"/>
</dbReference>
<evidence type="ECO:0000256" key="4">
    <source>
        <dbReference type="ARBA" id="ARBA00022832"/>
    </source>
</evidence>
<dbReference type="GO" id="GO:0006633">
    <property type="term" value="P:fatty acid biosynthetic process"/>
    <property type="evidence" value="ECO:0007669"/>
    <property type="project" value="UniProtKB-KW"/>
</dbReference>
<dbReference type="FunFam" id="3.40.47.10:FF:000009">
    <property type="entry name" value="3-oxoacyl-[acyl-carrier-protein] synthase 2"/>
    <property type="match status" value="1"/>
</dbReference>
<dbReference type="Pfam" id="PF00109">
    <property type="entry name" value="ketoacyl-synt"/>
    <property type="match status" value="1"/>
</dbReference>
<name>A0A381SYK7_9ZZZZ</name>
<protein>
    <recommendedName>
        <fullName evidence="8">Ketosynthase family 3 (KS3) domain-containing protein</fullName>
    </recommendedName>
</protein>
<evidence type="ECO:0000256" key="3">
    <source>
        <dbReference type="ARBA" id="ARBA00022679"/>
    </source>
</evidence>
<evidence type="ECO:0000256" key="6">
    <source>
        <dbReference type="ARBA" id="ARBA00023160"/>
    </source>
</evidence>
<dbReference type="PANTHER" id="PTHR11712:SF336">
    <property type="entry name" value="3-OXOACYL-[ACYL-CARRIER-PROTEIN] SYNTHASE, MITOCHONDRIAL"/>
    <property type="match status" value="1"/>
</dbReference>
<reference evidence="9" key="1">
    <citation type="submission" date="2018-05" db="EMBL/GenBank/DDBJ databases">
        <authorList>
            <person name="Lanie J.A."/>
            <person name="Ng W.-L."/>
            <person name="Kazmierczak K.M."/>
            <person name="Andrzejewski T.M."/>
            <person name="Davidsen T.M."/>
            <person name="Wayne K.J."/>
            <person name="Tettelin H."/>
            <person name="Glass J.I."/>
            <person name="Rusch D."/>
            <person name="Podicherti R."/>
            <person name="Tsui H.-C.T."/>
            <person name="Winkler M.E."/>
        </authorList>
    </citation>
    <scope>NUCLEOTIDE SEQUENCE</scope>
</reference>
<organism evidence="9">
    <name type="scientific">marine metagenome</name>
    <dbReference type="NCBI Taxonomy" id="408172"/>
    <lineage>
        <taxon>unclassified sequences</taxon>
        <taxon>metagenomes</taxon>
        <taxon>ecological metagenomes</taxon>
    </lineage>
</organism>
<proteinExistence type="inferred from homology"/>
<keyword evidence="6" id="KW-0275">Fatty acid biosynthesis</keyword>
<dbReference type="AlphaFoldDB" id="A0A381SYK7"/>
<evidence type="ECO:0000256" key="2">
    <source>
        <dbReference type="ARBA" id="ARBA00022516"/>
    </source>
</evidence>
<dbReference type="SUPFAM" id="SSF53901">
    <property type="entry name" value="Thiolase-like"/>
    <property type="match status" value="2"/>
</dbReference>
<dbReference type="GO" id="GO:0004315">
    <property type="term" value="F:3-oxoacyl-[acyl-carrier-protein] synthase activity"/>
    <property type="evidence" value="ECO:0007669"/>
    <property type="project" value="InterPro"/>
</dbReference>
<dbReference type="InterPro" id="IPR018201">
    <property type="entry name" value="Ketoacyl_synth_AS"/>
</dbReference>
<keyword evidence="7" id="KW-0012">Acyltransferase</keyword>
<dbReference type="PROSITE" id="PS00606">
    <property type="entry name" value="KS3_1"/>
    <property type="match status" value="1"/>
</dbReference>
<comment type="similarity">
    <text evidence="1">Belongs to the thiolase-like superfamily. Beta-ketoacyl-ACP synthases family.</text>
</comment>
<dbReference type="InterPro" id="IPR017568">
    <property type="entry name" value="3-oxoacyl-ACP_synth-2"/>
</dbReference>
<keyword evidence="5" id="KW-0443">Lipid metabolism</keyword>
<evidence type="ECO:0000256" key="7">
    <source>
        <dbReference type="ARBA" id="ARBA00023315"/>
    </source>
</evidence>
<accession>A0A381SYK7</accession>
<evidence type="ECO:0000256" key="5">
    <source>
        <dbReference type="ARBA" id="ARBA00023098"/>
    </source>
</evidence>
<dbReference type="Gene3D" id="3.40.47.10">
    <property type="match status" value="1"/>
</dbReference>
<dbReference type="PIRSF" id="PIRSF000447">
    <property type="entry name" value="KAS_II"/>
    <property type="match status" value="1"/>
</dbReference>
<evidence type="ECO:0000313" key="9">
    <source>
        <dbReference type="EMBL" id="SVA08361.1"/>
    </source>
</evidence>
<dbReference type="InterPro" id="IPR000794">
    <property type="entry name" value="Beta-ketoacyl_synthase"/>
</dbReference>
<dbReference type="PANTHER" id="PTHR11712">
    <property type="entry name" value="POLYKETIDE SYNTHASE-RELATED"/>
    <property type="match status" value="1"/>
</dbReference>
<sequence length="413" mass="43241">MNEKRVVVTGLGLVSPVGNDVASSWDALKNGRSGINSLSHFDASDFSTRIGGSIKNFDCSPYMQAKEARRMDIFIQYGIAAGVQAFKDSGLLDSHWDADRAGVAIGSGIGGLTTIEETAIQIRESGPRKVSPFFVPGSIINMLAGNLSIRFGLRGPNISVTTACTTGTHNIGIAANMIQNNQAEIMLVGGAEMATSPAALGGFCAARALSTRNQEPEKASRPWDRDRDGFVLSDGAGIMVLEELEHARKRGAKIYAELAGFGMSGDAYHVTSPPEGGAGAALCMRNALASATLDFAAVDYINAHGTSTQAGDLAETEAIKTVFGDHAKHLSVSSSKSMLGHLLGASGAAEAIISVLTIVDQVITPTINLDEPDEGCNLDYVPHISRDQSVNVVLSNSFGFGGTNGTLVFAKFD</sequence>
<dbReference type="CDD" id="cd00834">
    <property type="entry name" value="KAS_I_II"/>
    <property type="match status" value="1"/>
</dbReference>
<dbReference type="InterPro" id="IPR014030">
    <property type="entry name" value="Ketoacyl_synth_N"/>
</dbReference>
<dbReference type="NCBIfam" id="TIGR03150">
    <property type="entry name" value="fabF"/>
    <property type="match status" value="1"/>
</dbReference>
<dbReference type="InterPro" id="IPR020841">
    <property type="entry name" value="PKS_Beta-ketoAc_synthase_dom"/>
</dbReference>
<dbReference type="NCBIfam" id="NF005589">
    <property type="entry name" value="PRK07314.1"/>
    <property type="match status" value="1"/>
</dbReference>
<keyword evidence="4" id="KW-0276">Fatty acid metabolism</keyword>
<evidence type="ECO:0000256" key="1">
    <source>
        <dbReference type="ARBA" id="ARBA00008467"/>
    </source>
</evidence>
<evidence type="ECO:0000259" key="8">
    <source>
        <dbReference type="PROSITE" id="PS52004"/>
    </source>
</evidence>
<dbReference type="InterPro" id="IPR016039">
    <property type="entry name" value="Thiolase-like"/>
</dbReference>
<dbReference type="Pfam" id="PF02801">
    <property type="entry name" value="Ketoacyl-synt_C"/>
    <property type="match status" value="1"/>
</dbReference>
<keyword evidence="2" id="KW-0444">Lipid biosynthesis</keyword>